<proteinExistence type="predicted"/>
<dbReference type="SMART" id="SM00347">
    <property type="entry name" value="HTH_MARR"/>
    <property type="match status" value="1"/>
</dbReference>
<reference evidence="3 4" key="1">
    <citation type="submission" date="2023-01" db="EMBL/GenBank/DDBJ databases">
        <title>Bacillus changyiensis sp. nov., isolated from a coastal deposit.</title>
        <authorList>
            <person name="Xiao G."/>
            <person name="Lai Q."/>
            <person name="Hu Z."/>
            <person name="Shao Z."/>
        </authorList>
    </citation>
    <scope>NUCLEOTIDE SEQUENCE [LARGE SCALE GENOMIC DNA]</scope>
    <source>
        <strain evidence="3 4">CLL-7-23</strain>
    </source>
</reference>
<protein>
    <submittedName>
        <fullName evidence="3">MarR family transcriptional regulator</fullName>
    </submittedName>
</protein>
<comment type="caution">
    <text evidence="3">The sequence shown here is derived from an EMBL/GenBank/DDBJ whole genome shotgun (WGS) entry which is preliminary data.</text>
</comment>
<dbReference type="InterPro" id="IPR036388">
    <property type="entry name" value="WH-like_DNA-bd_sf"/>
</dbReference>
<name>A0ABT4X8F0_9BACI</name>
<gene>
    <name evidence="3" type="ORF">PJ311_18705</name>
</gene>
<dbReference type="EMBL" id="JAQKAB010000021">
    <property type="protein sequence ID" value="MDA7028571.1"/>
    <property type="molecule type" value="Genomic_DNA"/>
</dbReference>
<dbReference type="PROSITE" id="PS50995">
    <property type="entry name" value="HTH_MARR_2"/>
    <property type="match status" value="1"/>
</dbReference>
<dbReference type="Proteomes" id="UP001211894">
    <property type="component" value="Unassembled WGS sequence"/>
</dbReference>
<dbReference type="InterPro" id="IPR036390">
    <property type="entry name" value="WH_DNA-bd_sf"/>
</dbReference>
<accession>A0ABT4X8F0</accession>
<evidence type="ECO:0000259" key="2">
    <source>
        <dbReference type="PROSITE" id="PS50995"/>
    </source>
</evidence>
<sequence>MDEKKLSQAIDLFAEVLFDATEYVQREINQDLFEHISREQADLLTILKIKGSCSPGSLALIQNVHKSAISNRLKKLLEKGFVEWNDSQIHRDKRSKRINITRKGEEMIEELNSAIFKALRKLIDEADEEHLDSFIKIFTILKGKFKGDFSE</sequence>
<dbReference type="PANTHER" id="PTHR33164:SF102">
    <property type="entry name" value="TRANSCRIPTIONAL REGULATORY PROTEIN"/>
    <property type="match status" value="1"/>
</dbReference>
<dbReference type="SUPFAM" id="SSF46785">
    <property type="entry name" value="Winged helix' DNA-binding domain"/>
    <property type="match status" value="1"/>
</dbReference>
<dbReference type="RefSeq" id="WP_271342359.1">
    <property type="nucleotide sequence ID" value="NZ_JAQKAB010000021.1"/>
</dbReference>
<keyword evidence="4" id="KW-1185">Reference proteome</keyword>
<dbReference type="InterPro" id="IPR039422">
    <property type="entry name" value="MarR/SlyA-like"/>
</dbReference>
<dbReference type="InterPro" id="IPR000835">
    <property type="entry name" value="HTH_MarR-typ"/>
</dbReference>
<feature type="domain" description="HTH marR-type" evidence="2">
    <location>
        <begin position="3"/>
        <end position="143"/>
    </location>
</feature>
<dbReference type="Gene3D" id="1.10.10.10">
    <property type="entry name" value="Winged helix-like DNA-binding domain superfamily/Winged helix DNA-binding domain"/>
    <property type="match status" value="1"/>
</dbReference>
<evidence type="ECO:0000313" key="4">
    <source>
        <dbReference type="Proteomes" id="UP001211894"/>
    </source>
</evidence>
<dbReference type="PANTHER" id="PTHR33164">
    <property type="entry name" value="TRANSCRIPTIONAL REGULATOR, MARR FAMILY"/>
    <property type="match status" value="1"/>
</dbReference>
<keyword evidence="1" id="KW-0238">DNA-binding</keyword>
<organism evidence="3 4">
    <name type="scientific">Bacillus changyiensis</name>
    <dbReference type="NCBI Taxonomy" id="3004103"/>
    <lineage>
        <taxon>Bacteria</taxon>
        <taxon>Bacillati</taxon>
        <taxon>Bacillota</taxon>
        <taxon>Bacilli</taxon>
        <taxon>Bacillales</taxon>
        <taxon>Bacillaceae</taxon>
        <taxon>Bacillus</taxon>
    </lineage>
</organism>
<evidence type="ECO:0000256" key="1">
    <source>
        <dbReference type="ARBA" id="ARBA00023125"/>
    </source>
</evidence>
<evidence type="ECO:0000313" key="3">
    <source>
        <dbReference type="EMBL" id="MDA7028571.1"/>
    </source>
</evidence>
<dbReference type="Pfam" id="PF01047">
    <property type="entry name" value="MarR"/>
    <property type="match status" value="1"/>
</dbReference>